<dbReference type="Proteomes" id="UP001497516">
    <property type="component" value="Chromosome 3"/>
</dbReference>
<reference evidence="2 3" key="1">
    <citation type="submission" date="2024-04" db="EMBL/GenBank/DDBJ databases">
        <authorList>
            <person name="Fracassetti M."/>
        </authorList>
    </citation>
    <scope>NUCLEOTIDE SEQUENCE [LARGE SCALE GENOMIC DNA]</scope>
</reference>
<evidence type="ECO:0000313" key="2">
    <source>
        <dbReference type="EMBL" id="CAL1377874.1"/>
    </source>
</evidence>
<keyword evidence="3" id="KW-1185">Reference proteome</keyword>
<name>A0AAV2DWH0_9ROSI</name>
<protein>
    <submittedName>
        <fullName evidence="2">Uncharacterized protein</fullName>
    </submittedName>
</protein>
<evidence type="ECO:0000256" key="1">
    <source>
        <dbReference type="SAM" id="MobiDB-lite"/>
    </source>
</evidence>
<evidence type="ECO:0000313" key="3">
    <source>
        <dbReference type="Proteomes" id="UP001497516"/>
    </source>
</evidence>
<feature type="compositionally biased region" description="Polar residues" evidence="1">
    <location>
        <begin position="1"/>
        <end position="13"/>
    </location>
</feature>
<gene>
    <name evidence="2" type="ORF">LTRI10_LOCUS19493</name>
</gene>
<accession>A0AAV2DWH0</accession>
<sequence>MESAESRTSSHPSPTAPFETIPPIPESAPSPLAHETWYATAPHLDTVLSDDDNVELEPRAELEGRPVRGNRGKLPAKLEDYYVGYASKFSMDDYLNFDQLSPTDSVYALSLVSQLEPTTYGEAVAFEHWCKPMDEETHA</sequence>
<organism evidence="2 3">
    <name type="scientific">Linum trigynum</name>
    <dbReference type="NCBI Taxonomy" id="586398"/>
    <lineage>
        <taxon>Eukaryota</taxon>
        <taxon>Viridiplantae</taxon>
        <taxon>Streptophyta</taxon>
        <taxon>Embryophyta</taxon>
        <taxon>Tracheophyta</taxon>
        <taxon>Spermatophyta</taxon>
        <taxon>Magnoliopsida</taxon>
        <taxon>eudicotyledons</taxon>
        <taxon>Gunneridae</taxon>
        <taxon>Pentapetalae</taxon>
        <taxon>rosids</taxon>
        <taxon>fabids</taxon>
        <taxon>Malpighiales</taxon>
        <taxon>Linaceae</taxon>
        <taxon>Linum</taxon>
    </lineage>
</organism>
<dbReference type="EMBL" id="OZ034816">
    <property type="protein sequence ID" value="CAL1377874.1"/>
    <property type="molecule type" value="Genomic_DNA"/>
</dbReference>
<feature type="region of interest" description="Disordered" evidence="1">
    <location>
        <begin position="1"/>
        <end position="33"/>
    </location>
</feature>
<dbReference type="AlphaFoldDB" id="A0AAV2DWH0"/>
<proteinExistence type="predicted"/>